<dbReference type="InterPro" id="IPR027417">
    <property type="entry name" value="P-loop_NTPase"/>
</dbReference>
<dbReference type="InterPro" id="IPR052026">
    <property type="entry name" value="ExeA_AAA_ATPase_DNA-bind"/>
</dbReference>
<dbReference type="KEGG" id="psn:Pedsa_0976"/>
<evidence type="ECO:0000313" key="2">
    <source>
        <dbReference type="EMBL" id="ADY51547.1"/>
    </source>
</evidence>
<proteinExistence type="predicted"/>
<dbReference type="Proteomes" id="UP000000310">
    <property type="component" value="Chromosome"/>
</dbReference>
<dbReference type="PANTHER" id="PTHR35894:SF5">
    <property type="entry name" value="MU-LIKE PROPHAGE FLUMU DNA TRANSPOSITION PROTEIN B"/>
    <property type="match status" value="1"/>
</dbReference>
<protein>
    <recommendedName>
        <fullName evidence="1">ORC1/DEAH AAA+ ATPase domain-containing protein</fullName>
    </recommendedName>
</protein>
<keyword evidence="3" id="KW-1185">Reference proteome</keyword>
<organism evidence="2 3">
    <name type="scientific">Pseudopedobacter saltans (strain ATCC 51119 / DSM 12145 / JCM 21818 / CCUG 39354 / LMG 10337 / NBRC 100064 / NCIMB 13643)</name>
    <name type="common">Pedobacter saltans</name>
    <dbReference type="NCBI Taxonomy" id="762903"/>
    <lineage>
        <taxon>Bacteria</taxon>
        <taxon>Pseudomonadati</taxon>
        <taxon>Bacteroidota</taxon>
        <taxon>Sphingobacteriia</taxon>
        <taxon>Sphingobacteriales</taxon>
        <taxon>Sphingobacteriaceae</taxon>
        <taxon>Pseudopedobacter</taxon>
    </lineage>
</organism>
<dbReference type="AlphaFoldDB" id="F0SAV2"/>
<evidence type="ECO:0000313" key="3">
    <source>
        <dbReference type="Proteomes" id="UP000000310"/>
    </source>
</evidence>
<reference evidence="2 3" key="1">
    <citation type="journal article" date="2011" name="Stand. Genomic Sci.">
        <title>Complete genome sequence of the gliding, heparinolytic Pedobacter saltans type strain (113).</title>
        <authorList>
            <person name="Liolios K."/>
            <person name="Sikorski J."/>
            <person name="Lu M."/>
            <person name="Nolan M."/>
            <person name="Lapidus A."/>
            <person name="Lucas S."/>
            <person name="Hammon N."/>
            <person name="Deshpande S."/>
            <person name="Cheng J.F."/>
            <person name="Tapia R."/>
            <person name="Han C."/>
            <person name="Goodwin L."/>
            <person name="Pitluck S."/>
            <person name="Huntemann M."/>
            <person name="Ivanova N."/>
            <person name="Pagani I."/>
            <person name="Mavromatis K."/>
            <person name="Ovchinikova G."/>
            <person name="Pati A."/>
            <person name="Chen A."/>
            <person name="Palaniappan K."/>
            <person name="Land M."/>
            <person name="Hauser L."/>
            <person name="Brambilla E.M."/>
            <person name="Kotsyurbenko O."/>
            <person name="Rohde M."/>
            <person name="Tindall B.J."/>
            <person name="Abt B."/>
            <person name="Goker M."/>
            <person name="Detter J.C."/>
            <person name="Woyke T."/>
            <person name="Bristow J."/>
            <person name="Eisen J.A."/>
            <person name="Markowitz V."/>
            <person name="Hugenholtz P."/>
            <person name="Klenk H.P."/>
            <person name="Kyrpides N.C."/>
        </authorList>
    </citation>
    <scope>NUCLEOTIDE SEQUENCE [LARGE SCALE GENOMIC DNA]</scope>
    <source>
        <strain evidence="3">ATCC 51119 / DSM 12145 / JCM 21818 / LMG 10337 / NBRC 100064 / NCIMB 13643</strain>
    </source>
</reference>
<dbReference type="RefSeq" id="WP_013632047.1">
    <property type="nucleotide sequence ID" value="NC_015177.1"/>
</dbReference>
<dbReference type="STRING" id="762903.Pedsa_0976"/>
<name>F0SAV2_PSESL</name>
<sequence length="299" mass="34254">MQKLTPQFKERIAQALLARRENYTTTDGKFAAQFGLTAAIFSRLKNGERERLISEDEWLNLGRLLDVSPREKNWNTVETVVFKTIKEDVEFCQKYAKSRICVDECGIGKTHTAKYLSKKLKNCFYIDASQTKTKQLFVRDLAKSMGLNHNGRYIDVFENIKYYLITLPNPIVIVDEAGKLNKDAFEEIQALWNGTEGFCGWYLMGANGFRRKLVAGIARDKEGFAEIFSRFSEKFTTTVPIGKYERQEYYRTLITQVIGANIRDKSKLDVIVNKCITSDKKGNVSGLRRAESLIILHNA</sequence>
<dbReference type="Pfam" id="PF13401">
    <property type="entry name" value="AAA_22"/>
    <property type="match status" value="1"/>
</dbReference>
<dbReference type="GO" id="GO:0016887">
    <property type="term" value="F:ATP hydrolysis activity"/>
    <property type="evidence" value="ECO:0007669"/>
    <property type="project" value="InterPro"/>
</dbReference>
<dbReference type="eggNOG" id="COG2842">
    <property type="taxonomic scope" value="Bacteria"/>
</dbReference>
<dbReference type="Gene3D" id="3.40.50.300">
    <property type="entry name" value="P-loop containing nucleotide triphosphate hydrolases"/>
    <property type="match status" value="1"/>
</dbReference>
<dbReference type="OrthoDB" id="799824at2"/>
<feature type="domain" description="ORC1/DEAH AAA+ ATPase" evidence="1">
    <location>
        <begin position="99"/>
        <end position="213"/>
    </location>
</feature>
<accession>F0SAV2</accession>
<dbReference type="PANTHER" id="PTHR35894">
    <property type="entry name" value="GENERAL SECRETION PATHWAY PROTEIN A-RELATED"/>
    <property type="match status" value="1"/>
</dbReference>
<dbReference type="HOGENOM" id="CLU_926395_0_0_10"/>
<evidence type="ECO:0000259" key="1">
    <source>
        <dbReference type="Pfam" id="PF13401"/>
    </source>
</evidence>
<gene>
    <name evidence="2" type="ordered locus">Pedsa_0976</name>
</gene>
<dbReference type="SUPFAM" id="SSF52540">
    <property type="entry name" value="P-loop containing nucleoside triphosphate hydrolases"/>
    <property type="match status" value="1"/>
</dbReference>
<dbReference type="InterPro" id="IPR049945">
    <property type="entry name" value="AAA_22"/>
</dbReference>
<reference evidence="3" key="2">
    <citation type="submission" date="2011-02" db="EMBL/GenBank/DDBJ databases">
        <title>The complete genome of Pedobacter saltans DSM 12145.</title>
        <authorList>
            <consortium name="US DOE Joint Genome Institute (JGI-PGF)"/>
            <person name="Lucas S."/>
            <person name="Copeland A."/>
            <person name="Lapidus A."/>
            <person name="Bruce D."/>
            <person name="Goodwin L."/>
            <person name="Pitluck S."/>
            <person name="Kyrpides N."/>
            <person name="Mavromatis K."/>
            <person name="Pagani I."/>
            <person name="Ivanova N."/>
            <person name="Ovchinnikova G."/>
            <person name="Lu M."/>
            <person name="Detter J.C."/>
            <person name="Han C."/>
            <person name="Land M."/>
            <person name="Hauser L."/>
            <person name="Markowitz V."/>
            <person name="Cheng J.-F."/>
            <person name="Hugenholtz P."/>
            <person name="Woyke T."/>
            <person name="Wu D."/>
            <person name="Tindall B."/>
            <person name="Pomrenke H.G."/>
            <person name="Brambilla E."/>
            <person name="Klenk H.-P."/>
            <person name="Eisen J.A."/>
        </authorList>
    </citation>
    <scope>NUCLEOTIDE SEQUENCE [LARGE SCALE GENOMIC DNA]</scope>
    <source>
        <strain evidence="3">ATCC 51119 / DSM 12145 / JCM 21818 / LMG 10337 / NBRC 100064 / NCIMB 13643</strain>
    </source>
</reference>
<dbReference type="EMBL" id="CP002545">
    <property type="protein sequence ID" value="ADY51547.1"/>
    <property type="molecule type" value="Genomic_DNA"/>
</dbReference>